<dbReference type="InterPro" id="IPR009081">
    <property type="entry name" value="PP-bd_ACP"/>
</dbReference>
<dbReference type="SUPFAM" id="SSF53474">
    <property type="entry name" value="alpha/beta-Hydrolases"/>
    <property type="match status" value="1"/>
</dbReference>
<dbReference type="SUPFAM" id="SSF47336">
    <property type="entry name" value="ACP-like"/>
    <property type="match status" value="6"/>
</dbReference>
<feature type="domain" description="Carrier" evidence="8">
    <location>
        <begin position="960"/>
        <end position="1035"/>
    </location>
</feature>
<dbReference type="InterPro" id="IPR001031">
    <property type="entry name" value="Thioesterase"/>
</dbReference>
<dbReference type="SUPFAM" id="SSF53335">
    <property type="entry name" value="S-adenosyl-L-methionine-dependent methyltransferases"/>
    <property type="match status" value="1"/>
</dbReference>
<keyword evidence="6" id="KW-0045">Antibiotic biosynthesis</keyword>
<dbReference type="Gene3D" id="2.30.38.10">
    <property type="entry name" value="Luciferase, Domain 3"/>
    <property type="match status" value="3"/>
</dbReference>
<dbReference type="PANTHER" id="PTHR45527">
    <property type="entry name" value="NONRIBOSOMAL PEPTIDE SYNTHETASE"/>
    <property type="match status" value="1"/>
</dbReference>
<evidence type="ECO:0000256" key="5">
    <source>
        <dbReference type="ARBA" id="ARBA00022737"/>
    </source>
</evidence>
<sequence>MADASGSTARDLSFATLDELFTRQAGRTPGAVAVVCEDVRMTYAEVEDAANRLARVLLGRGAGPRRKVALALPRTADLVVAVLAVLKCGAAYVPVDPAYPAERIAFLLRDTAPVAVLSSREVCGGLPAEAGPDGVPVVLLDDDGTRLLLADASHLPLTSVDRGGWPDPSDCAYVIHTSGSTGTPKGVVISHRNVVRLLTSTAHWFGFGPDDTWTFFHSHAFDFSVWEIFGALLTGGRLVVVPYRVSRAPAEFLALLARERVTVLSQTPTAFAALLAADREHPAPLRDTTLRTVVLGGEAFDPARLAEWYARHPDDAPRIVNMYGTTETTVHVTYAAYGRGIARPGAPSIIGEAIPDLALYVLDDRLREVPPGGTGELYVAGAGLARGYLGRPGLTAERFVACPYGPPGACMYRTGDLVRRGPGGLEFAGRADDQVKIRGFRVEPGEVEAALAAHPDVAQAAVAVHREADRGPGLVGYVVPRPDPAPADPTGGHTPGTGEALAVWQQVYDDLYAGSADRPAALGEDFAGWRSSADGRPIPLEQMREWRDATVGRVRALRPRRVLEIGVGTGLLLAGLAPYCESYWGTDLSAEAVTGLRGKLAADHGLAARTTLTCQAAHDMRGLPDGAFDVVVLNSVTQYFPDTGYLLAVLRGALDRLAPGGALYVGDVRDLRLARRFHTALHRQRTGTRGGDDAALAAAVRRSMASDKELLVAPAFFTALADGALPALSAVDIRVKRGRYRNEMSRYRYDVVLRKGPVQVVSLADAPRVRWGSEMPGLPSLVHRLRTGLPGALRVSRIPNARWEEPGAVGAVPGADPDDLYDLAASVGYRALVTWSEADDGSLDAVFLPEPERDGMARRRRDGDAEPVAYTDVYLPPVRAGGDALSLRALTSEPARRRAAAALGGTVRKSVAARLPHHMVPSAVLVLDALPMTANGKLDRQALPAPDRDAATLRDPGARIPGDAREEIVCGLFADTLGLAEVGPDQDFFDLGGHSLLATGLVNRVRSVFGTELGLRAVFETPTPAGLAARVTTAGHRRPAPTARDNRPDRLPLSFAQRRLWFLHHLEGPRPTHHVPLTLDIVGPLDRRALTAALRDLVARHEVLRTVFPDDGDEPHQFVLPPDAVRLEMPVTKTTREALPDQVRDAAGQAFDLAAGLPVRARLFALGPEEHLLSLTLHHIATDGWSLAPLWRDLSHAYGQRVQGRPPYMDPLPVQYADYALWQRDLLDTDDGTGATTAAVQLAYWTKKLTGLPPRIALPYDRPRPQNPTGRSGTCCFRWDGALLGAVRDLARECGATVSMVVQAGLAALLTRLGAGEDIPIGIAVAGRTDTALHDLVGFFVNTLVLRVDTSGAPGFRTLVARVRETGLEAYAHQDVPVERVVDALRPDRTDDRHPLFQTLLVWQNTPDAAPELTGATTEARELHTGRLVTDLEISVTETPGREPGADTLAGAAHFNADLFDRATVEELLDGLRRLLMDVAADPDRPVGGLDTRAAGERGERETAAADELRTGLADERRAGLAYEPRTDLVDERRAAPAYEPRTVPAADEPRTAPADEPRAEQPAPTAAAPAPLLPELFAAQAARTPGAPALTFQDTTLTYGELDAAANRLARLLIERGAGPERFVALELPRSADLVTAVLAVLKTGAAYVPLEPGRPAARNNKILRDARPVLLLTTRTPTEASPAPCLLWNGPELADALRQCPDTPVRDHERIRPLLPAHPAYVIHTSGSTGAPKGVVVPHHAVARLFTDAPGLDFRPGDVTPLLHSHTFDLSVWEMWGPLLHGARLVVVPHEESRAPAELLRLLVREGVTQLHHTPTAFEQLTHALREHPGLAGELALRRVELGAESVPARTAREGRELLPGARFVHAYGPTETTVFVVAGFLDGPLPDGQAPPLGRPLGGIRAYVLDDALRPALPGVTAELYVAGAGVTRGYLGRSALTAERFVACPYGPPGERMYRTGDLVRWRDDGQLEFVGRADEQVKLRGFRIEPGEVRAALTAHPQVGAAAVVVREDRPGDRRLVAYVTSAAGRAADPPELRRYAAERLPEHMVPAAVVAVDALPLTDAGKLDRARLPLPDYAADSARRAPRDDRERTLCRLFAEVLGLDTGAAGVDDSFFDLGGDSIVAIQLVSRARRAGLALTPRDVFRHPTVAALAAQAGSVAEVPDVPAAPSGHDSGPLPLTPVMHALRETGGPVAGCHQSVLLQVPPALGHRHLATALRTVIEHHDALRLRLTRVGDVVWSLDIAPPDAETGTDTGTDTAADPGPDLAHRVDATGLDATALNDAVRHHRNAARDRLDPESGRAAGLVQAVWFDAGPDRPGRLLLTIHHLAVDGVSWGVLLPDLKAAWEAAVAGRPPALEPVGTSLRTWSQRLTALAEHHDLIAELPLWTGMLDTPEPPLSQVPYDPARDLSGTVRRLSVTLPPGRTAALLGPVPAALHGRTDDILLTSLGLAVADWRRRRTGCPDTAVLLDIERHGREDPEDGPDPDTGTGEGADLARTVGWLTSVHPVRLDAGNADAARLRSGGPALDRAYRRVKEQLRAVPGNGIGYGLLRHLNPQTGPSLARGARPLICYNYLGRLTSSAGDWTPVPGSGGITGGSDPALPAAHLIQLDALTEDGPGGPALTATWSWPGALFTDDDVRDLADTWLGLLTAFADRATAPDADGRTPTDFPLVTLTEDEIARLTRDCPDLADVWPLTPLQEGLLFHALYDEQAPDVYTSQLAVDLHGPLDPAALRAAGQGLLERHPALRVAFRHDGLRTPVQVVPHPRAAALPWAEHDLADLSGDEQAVRAARIATRERATRFDPAHGPLLRLTLLRLRPGHHRLLLTAQHLIMDGWSGPLVLRDLLAVHAAGGDPTGLAAPAPYRDYLHWLTSQDRTTAEAAWQQALSGVDGPTLVVAGHAADGTVEHERVWATLSAGLTADLHTLARRHGLTLNTVLQGAWAVVLRCLTGRDDILFGATVAGRPPGVPGVEDMVGMFNNTVPVRVRLDAAQPFARALSRLQDEQAGLLPHQHLGLSALHRLCGHDQLFDTLLVFENLPGEPTGPQGPLRATEPRITSGTHYPLSLAVLPGARLRLKLGHRPDVFDARAAAAVLGRLVRVLKAAAGDPDRTVGDLPVLSPPERTRLLRTWSTTPGPRPAPRTWPALFEAQAAQTPGATAVRSADTALTYAELDAVANRLAHLLVPHGAGPERTVALALPRSADLIVSLLAVLKTGAAYVPLDPSHPAERTTALLRDTRPALVLTDSATAGLLPQGPEPRLVLDDPATRAQLAGLPATALHDAERITPLKPRHPAYVIHTSGSTGGPKGVQVTHEGIAALAAAQITRFRTGPGSVVLLFAPPGFDASVSDLCTALLSGATLAVAPAGALLAGGELAEAVARFGVTHLKLPPSVLAGLPPDALPPGTVLAVAGEACSAELVARWAPGRSMTNVYGPTEATVCVTMSVPLKGDGVPPIGTPIAGMRVYVLDAGLRPVPPGVTGELYVAGVGLARGYLNRPGPTAERFVACPYGPPGERMYRTGDLVRWREDGQLEFVGRADEQVKLRGFRIEPGEVRAALTAHPQVGAAAVVVREDRPGDRRLVAYAAPRDGAAPHPGELRRYVGERLPAHLLPSAVVVLDTLPLTPNGKLDARALPEPGRTTTGREPRDAREEILCGLFADVLGLPEVGADDDFFDLGGHSLLATRLIGLARAALGRELTIRALFEARTPAALARRVDGAAAARPAVVRAERPARLPLSYGQRRLWFLHRLAGPGAGYNVPLVLRLRGTVDTDALDAALGDVVARHEVLRTVYAEGADGEPYQVVRDHDAGRSYLTVTSSGAALPEAERAARYAFDLAAEIPFRAELFVGDRDESVLVVLVHHIAADGWSLGPLWRDVVVAYEARRAGGAPEWDALPVQYADFALWQLLDCSEGQAEFWRAELADLPGELELPYDRPRPVTPDHRGATVPFHWDAELHGRVVALARECGASVFMVVQAALAALLTRLGAGTDIPLGSAVAGRTDAALDEVVGFFVNTLVLRTDTSGDPSFRELLRRVRETDLRAYAHQDLPFEQLVEALNPDRSADRNPLFHVALTMDNAAGTGYGLPGAEAEEIHVSTGTAKLDLTYAVRERRGAGRTPGGLEGEAEFRTDLFDAATVEGLLARLRRLLEAAVAAPERTIGSLEILTAAERHALLETANATSRALPAATLPDLFEAQVARTPDAVALTSPDTRLTYAELNARANRLARLLAGRGAGPEGVVALALPRSAGLITAVLAILKTGAACLPVDPGYPAARITYLLRDASCALLVTDHATGATLPDTSVPRLLLDTGDTERALATVPDTDLTDADRRAPALPANPAYVIHTSGSSGTPKGVVVSHSGFASLAAAMDDCFDVGVDSRVLYSASPSFDASFWNLCMALLTGARLVVVPADRLLPGAPLAETVTAYGVTHLTLPPSSLAALAPGSLPEGVTLVLAGEACPTELVARWSSGRRMINAYGPTETTVCATLSGPLTDGGVPPIGTPVANTRVYVLDAGLRPVSPGVTGELYVAGAGLARGYVGRPGLTAERFVACPYGPPGERMYRTGDLVRWRADGQLEFIGRADDQVKLRGFRIEPGETEAVLTAHPGIARAVVVVREDRPGDRRLVAYAVPARAAQRPDDDGPDPADVREFLSARLPGHQIPAAVVFLDALPLTANGKLDRRALPAPDTGVRPAGRAPRAPEEEALCGLFAEVLGVAEAGPEDGFFALGGHSLLATRLVNRVRAVLGAELELRAVFETPTPAALAARLGTTARPRPALRPQPRPDRVPLSSGQRRLWTLHRMTGPSAAYNVPLVLRLRGTVDADALDAALGDVVARHEVLRTVYAEGADGEPYQAVRPADGPFLVRTPAADRTADAMTAAVRRATRHAFDLAAEIPFRAELFECGGDESVLVVLVHHIAADGWSLGPLWRDVVVAYEARRNGSVPAWRPLPVQYADFALWQLLEGSEEQQEFWHAELADLPGELALPCDRPRPAAPDHRGATVPFHWDAELHGRVVALAQECGASVFMVVQAALAALLTRLGAGTDIPLGTPVAGRSDAALDEVVGFFVNTLVLRTDTSGNPSFRELLRRVRETDLRAYAHQDLPFEQLVEALNPDRTSGRNPLFQVALAVDTPSGGALSLPGVAVEQEEAHTGTAKFDLSFRLTERRAPGGAPAGVDGSVEFATALFDRSTAEGLAVRLRRLLEAAVARPEIPVGQADILSPGEHRLLLQRWSGPARGLPTGLLPALFEGWAARGPDAPALVEGAWSATYAEANADANRLAHLLISRGAGPERVVALCLPRSAAAVLAALAVAKTGAAHLPVDPALPRERIAYLLRDTAPVLVVTTAGAARELPPDGPPCVVLDAEPTPGLLTGQPDHNPTDADRLAPLRPSHPAYVIHTSGSTGAPKGVAVPHTGIHALAAAQVARFGLRPGSRVLRFASPSFDASVMETLMAFASGATLVVPPAGPLAGAALADFLARERVSHCLIPPTVLAGVPAAALPDLETLVIGGEAGTPELVARWSPGRRMINAYGPTEATICATLSEPLHGSGTPPIGAPVTHSRVYVLDAGLRPVPPGVTGELYVAGAGLARGYVGRPGLTAERFVACPYDPPGERMYRTGDLVRWRADGQLEFVGRADDQVKVRGFRIEPGEIEAALTAHPAVARAAAAVRTDASGTARLVGYVVATPEAAAPEPGAVRDFLRARLPEHMVPAAVVVLDTLPTTVGGKLDRRALPAPEFAASAAGRAPRTPEEEVLCGLFAEVLRLPSVGVDDSFFDLGGDSLLATRLAARIRTVLGTELDLRTLFAAPTVAGTAGRLRAARRPRPALRPATRPDTVPLSHAQRRLWFLHRLEGPSATYNVPLALRLTGALDAQALCAALVDVIDRHEVLRTVLPETDGVPRQIVLGRDAAHAAVTLADLTGADHDEVSARVRAAARRAVDLTRELPLRAELLALGPEEHLLLFVVHHIAADGWSFGPLWRDLAHAYTERRAGRTPELPPPPVQYADYALWQHELLGDADDPDSLLAEQLRYWTAHLRDLPDQLTLPTDRPRPAQPGGRGGHLAFSWDAAAHQRLAALARDCGASVFMVVQAALAALCTRLGAGTDIPIGTPAAGRTDEALDEVVGFFVNTLVLRTDTSGDPTFRELIGRVRDVDLAAYAHQDVPFERLVEALNPPRTAARHPLVQTLLTWQSAAGRDLELPGLDITPVPAGTGTARLDMEINATEHRAPDGTPAGVEAAVEFSSDLFDRPTVEAFVARLRRITDAATADPGQRISQADILSRQERRTLRERNDTAHGVPDTVLPRLFEDRAATDPGAPALYYADLTLTYAELNAAANRLARLLAARGAGPESVVALALPRTPAMVTAVLAVLKAGAAYLFLDPDYPAGRLAFMLGDTRPVLLVTDRATAPALPATDILRLVLDADATVEALRTLSDTDLTDADRRAPLRPPHPAYVLYTSGSTGTPKGVVGLHRGCVNRLLWCSRTYPWHAGQPVLAKTTLSFIDGTTELLGALLHGAPVVLADSLTARSPADLAALVARHRATRITVVPSLLAALLDGDTGLLATCTLWVTSGEALPPALSQRFADALPHARLVNFYGASEAGGDSLHAVADGPDVAAGTPIWNTHVHVLDAALRPVPPGVPGEIHLTGTGLARGYLHRPALTAERFVADPYGAPGERMYRTGDLGRQRPDGVVEYLGRIDDQVKIHGVRIELGEVQAALLAHPGVDRAAVAVREDTPGRKQLVAYAVPAPGTEPDPAQLRRFLRERLPRFMVPAAAVLLDALPLTANGKLDRRALPAPDVTAPEGGRAPGSPPEELMSALFAEILGLPAVGADDGFFDLGGDSLLAARLISRVRTVFGADPGIRALFDAQTPAGLLRTLHEASTTTADALDVLLPLRARGSRPPLFCVHPASGISWPYAGLLRHLHDRPVIGLQARGLTEPGARPATIDAMAADYLDRIRTVQPTGPYHLLGWSFGGAVAHAMATRLQQQGQKVAFLALLDAAPLQVDPDRVLPRHTARDVAFLFADAVSPGTAHRGLDPARAADILRGQGSALAALLEEPLVTAVAQTLTDNTRLRWYTFRPAVYEGDLLLFKAEPERGEAHWPAEAWQPYVSGTVHTHDARCEHGHMMQPHALDRIGPVLAAALAGTAPAPYEPVPPTHLRSRT</sequence>
<dbReference type="GO" id="GO:0017000">
    <property type="term" value="P:antibiotic biosynthetic process"/>
    <property type="evidence" value="ECO:0007669"/>
    <property type="project" value="UniProtKB-KW"/>
</dbReference>
<dbReference type="InterPro" id="IPR025110">
    <property type="entry name" value="AMP-bd_C"/>
</dbReference>
<evidence type="ECO:0000256" key="7">
    <source>
        <dbReference type="SAM" id="MobiDB-lite"/>
    </source>
</evidence>
<dbReference type="SMART" id="SM01294">
    <property type="entry name" value="PKS_PP_betabranch"/>
    <property type="match status" value="1"/>
</dbReference>
<dbReference type="CDD" id="cd19540">
    <property type="entry name" value="LCL_NRPS-like"/>
    <property type="match status" value="4"/>
</dbReference>
<dbReference type="InterPro" id="IPR001242">
    <property type="entry name" value="Condensation_dom"/>
</dbReference>
<dbReference type="FunFam" id="3.30.300.30:FF:000010">
    <property type="entry name" value="Enterobactin synthetase component F"/>
    <property type="match status" value="5"/>
</dbReference>
<feature type="domain" description="Carrier" evidence="8">
    <location>
        <begin position="3648"/>
        <end position="3723"/>
    </location>
</feature>
<dbReference type="GO" id="GO:0043041">
    <property type="term" value="P:amino acid activation for nonribosomal peptide biosynthetic process"/>
    <property type="evidence" value="ECO:0007669"/>
    <property type="project" value="TreeGrafter"/>
</dbReference>
<dbReference type="CDD" id="cd17652">
    <property type="entry name" value="A_NRPS_CmdD_like"/>
    <property type="match status" value="2"/>
</dbReference>
<reference evidence="9" key="3">
    <citation type="journal article" date="2021" name="bioRxiv">
        <title>Bilateral symmetry of linear streptomycete chromosomes.</title>
        <authorList>
            <person name="Algora-Gallardo L."/>
            <person name="Schniete J.K."/>
            <person name="Mark D.R."/>
            <person name="Hunter I.S."/>
            <person name="Herron P.R."/>
        </authorList>
    </citation>
    <scope>NUCLEOTIDE SEQUENCE</scope>
    <source>
        <strain evidence="9">ATCC 10970</strain>
    </source>
</reference>
<gene>
    <name evidence="9" type="ORF">SRIM_039505</name>
</gene>
<feature type="domain" description="Carrier" evidence="8">
    <location>
        <begin position="4702"/>
        <end position="4777"/>
    </location>
</feature>
<dbReference type="InterPro" id="IPR023213">
    <property type="entry name" value="CAT-like_dom_sf"/>
</dbReference>
<dbReference type="InterPro" id="IPR000873">
    <property type="entry name" value="AMP-dep_synth/lig_dom"/>
</dbReference>
<dbReference type="Gene3D" id="3.30.300.30">
    <property type="match status" value="7"/>
</dbReference>
<dbReference type="SUPFAM" id="SSF56801">
    <property type="entry name" value="Acetyl-CoA synthetase-like"/>
    <property type="match status" value="6"/>
</dbReference>
<dbReference type="PROSITE" id="PS00012">
    <property type="entry name" value="PHOSPHOPANTETHEINE"/>
    <property type="match status" value="6"/>
</dbReference>
<organism evidence="9 10">
    <name type="scientific">Streptomyces rimosus subsp. rimosus (strain ATCC 10970 / DSM 40260 / JCM 4667 / NRRL 2234)</name>
    <dbReference type="NCBI Taxonomy" id="1265868"/>
    <lineage>
        <taxon>Bacteria</taxon>
        <taxon>Bacillati</taxon>
        <taxon>Actinomycetota</taxon>
        <taxon>Actinomycetes</taxon>
        <taxon>Kitasatosporales</taxon>
        <taxon>Streptomycetaceae</taxon>
        <taxon>Streptomyces</taxon>
    </lineage>
</organism>
<evidence type="ECO:0000259" key="8">
    <source>
        <dbReference type="PROSITE" id="PS50075"/>
    </source>
</evidence>
<dbReference type="GO" id="GO:0031177">
    <property type="term" value="F:phosphopantetheine binding"/>
    <property type="evidence" value="ECO:0007669"/>
    <property type="project" value="InterPro"/>
</dbReference>
<evidence type="ECO:0000256" key="2">
    <source>
        <dbReference type="ARBA" id="ARBA00006432"/>
    </source>
</evidence>
<reference evidence="9" key="1">
    <citation type="submission" date="2012-12" db="EMBL/GenBank/DDBJ databases">
        <authorList>
            <person name="Pethick F.E."/>
            <person name="MacFadyen A.C."/>
            <person name="Tang Z."/>
            <person name="Sangal V."/>
            <person name="Tze-Tze L."/>
            <person name="Chu J."/>
            <person name="Guo M."/>
            <person name="Kirby R."/>
            <person name="Hoskisson P.A."/>
            <person name="Herron P.R."/>
            <person name="Hunter I.S."/>
        </authorList>
    </citation>
    <scope>NUCLEOTIDE SEQUENCE</scope>
    <source>
        <strain evidence="9">ATCC 10970</strain>
    </source>
</reference>
<dbReference type="CDD" id="cd17643">
    <property type="entry name" value="A_NRPS_Cytc1-like"/>
    <property type="match status" value="1"/>
</dbReference>
<dbReference type="CDD" id="cd02440">
    <property type="entry name" value="AdoMet_MTases"/>
    <property type="match status" value="1"/>
</dbReference>
<dbReference type="Pfam" id="PF08242">
    <property type="entry name" value="Methyltransf_12"/>
    <property type="match status" value="1"/>
</dbReference>
<dbReference type="SUPFAM" id="SSF52777">
    <property type="entry name" value="CoA-dependent acyltransferases"/>
    <property type="match status" value="12"/>
</dbReference>
<feature type="domain" description="Carrier" evidence="8">
    <location>
        <begin position="5753"/>
        <end position="5828"/>
    </location>
</feature>
<feature type="domain" description="Carrier" evidence="8">
    <location>
        <begin position="2087"/>
        <end position="2163"/>
    </location>
</feature>
<dbReference type="GO" id="GO:0008610">
    <property type="term" value="P:lipid biosynthetic process"/>
    <property type="evidence" value="ECO:0007669"/>
    <property type="project" value="UniProtKB-ARBA"/>
</dbReference>
<dbReference type="SMART" id="SM00824">
    <property type="entry name" value="PKS_TE"/>
    <property type="match status" value="1"/>
</dbReference>
<dbReference type="GeneID" id="66860204"/>
<dbReference type="SMART" id="SM00823">
    <property type="entry name" value="PKS_PP"/>
    <property type="match status" value="6"/>
</dbReference>
<protein>
    <submittedName>
        <fullName evidence="9">Non-ribosomal peptide synthetase</fullName>
    </submittedName>
</protein>
<dbReference type="InterPro" id="IPR013217">
    <property type="entry name" value="Methyltransf_12"/>
</dbReference>
<dbReference type="InterPro" id="IPR036736">
    <property type="entry name" value="ACP-like_sf"/>
</dbReference>
<evidence type="ECO:0000313" key="9">
    <source>
        <dbReference type="EMBL" id="QST85399.1"/>
    </source>
</evidence>
<reference evidence="9" key="2">
    <citation type="submission" date="2020-01" db="EMBL/GenBank/DDBJ databases">
        <authorList>
            <person name="Algora L."/>
            <person name="Schniete J.K."/>
            <person name="MacFadyen A."/>
            <person name="Hoskisson P.A."/>
            <person name="Hunter I.S."/>
            <person name="Herron P.R."/>
        </authorList>
    </citation>
    <scope>NUCLEOTIDE SEQUENCE</scope>
    <source>
        <strain evidence="9">ATCC 10970</strain>
    </source>
</reference>
<dbReference type="RefSeq" id="WP_050504588.1">
    <property type="nucleotide sequence ID" value="NZ_CP048261.1"/>
</dbReference>
<dbReference type="FunFam" id="1.10.1200.10:FF:000005">
    <property type="entry name" value="Nonribosomal peptide synthetase 1"/>
    <property type="match status" value="1"/>
</dbReference>
<dbReference type="InterPro" id="IPR006162">
    <property type="entry name" value="Ppantetheine_attach_site"/>
</dbReference>
<dbReference type="Pfam" id="PF00668">
    <property type="entry name" value="Condensation"/>
    <property type="match status" value="6"/>
</dbReference>
<dbReference type="FunFam" id="1.10.1200.10:FF:000016">
    <property type="entry name" value="Non-ribosomal peptide synthase"/>
    <property type="match status" value="3"/>
</dbReference>
<evidence type="ECO:0000256" key="1">
    <source>
        <dbReference type="ARBA" id="ARBA00001957"/>
    </source>
</evidence>
<dbReference type="Proteomes" id="UP000011074">
    <property type="component" value="Chromosome"/>
</dbReference>
<feature type="region of interest" description="Disordered" evidence="7">
    <location>
        <begin position="2474"/>
        <end position="2496"/>
    </location>
</feature>
<keyword evidence="4" id="KW-0597">Phosphoprotein</keyword>
<dbReference type="InterPro" id="IPR020802">
    <property type="entry name" value="TesA-like"/>
</dbReference>
<dbReference type="NCBIfam" id="NF003417">
    <property type="entry name" value="PRK04813.1"/>
    <property type="match status" value="7"/>
</dbReference>
<dbReference type="CDD" id="cd19543">
    <property type="entry name" value="DCL_NRPS"/>
    <property type="match status" value="1"/>
</dbReference>
<dbReference type="GO" id="GO:0009403">
    <property type="term" value="P:toxin biosynthetic process"/>
    <property type="evidence" value="ECO:0007669"/>
    <property type="project" value="UniProtKB-ARBA"/>
</dbReference>
<keyword evidence="3" id="KW-0596">Phosphopantetheine</keyword>
<dbReference type="Gene3D" id="3.40.50.980">
    <property type="match status" value="6"/>
</dbReference>
<dbReference type="GO" id="GO:0005829">
    <property type="term" value="C:cytosol"/>
    <property type="evidence" value="ECO:0007669"/>
    <property type="project" value="TreeGrafter"/>
</dbReference>
<proteinExistence type="inferred from homology"/>
<feature type="region of interest" description="Disordered" evidence="7">
    <location>
        <begin position="1484"/>
        <end position="1509"/>
    </location>
</feature>
<dbReference type="FunFam" id="3.40.50.980:FF:000002">
    <property type="entry name" value="Enterobactin synthetase component F"/>
    <property type="match status" value="1"/>
</dbReference>
<dbReference type="Pfam" id="PF00501">
    <property type="entry name" value="AMP-binding"/>
    <property type="match status" value="6"/>
</dbReference>
<evidence type="ECO:0000256" key="6">
    <source>
        <dbReference type="ARBA" id="ARBA00023194"/>
    </source>
</evidence>
<evidence type="ECO:0000256" key="3">
    <source>
        <dbReference type="ARBA" id="ARBA00022450"/>
    </source>
</evidence>
<evidence type="ECO:0000313" key="10">
    <source>
        <dbReference type="Proteomes" id="UP000011074"/>
    </source>
</evidence>
<dbReference type="NCBIfam" id="TIGR01733">
    <property type="entry name" value="AA-adenyl-dom"/>
    <property type="match status" value="6"/>
</dbReference>
<dbReference type="InterPro" id="IPR042099">
    <property type="entry name" value="ANL_N_sf"/>
</dbReference>
<dbReference type="GO" id="GO:0072330">
    <property type="term" value="P:monocarboxylic acid biosynthetic process"/>
    <property type="evidence" value="ECO:0007669"/>
    <property type="project" value="UniProtKB-ARBA"/>
</dbReference>
<dbReference type="FunFam" id="2.30.38.10:FF:000001">
    <property type="entry name" value="Non-ribosomal peptide synthetase PvdI"/>
    <property type="match status" value="4"/>
</dbReference>
<dbReference type="CDD" id="cd05930">
    <property type="entry name" value="A_NRPS"/>
    <property type="match status" value="1"/>
</dbReference>
<dbReference type="FunFam" id="3.40.50.12780:FF:000012">
    <property type="entry name" value="Non-ribosomal peptide synthetase"/>
    <property type="match status" value="5"/>
</dbReference>
<evidence type="ECO:0000256" key="4">
    <source>
        <dbReference type="ARBA" id="ARBA00022553"/>
    </source>
</evidence>
<dbReference type="Gene3D" id="3.30.559.30">
    <property type="entry name" value="Nonribosomal peptide synthetase, condensation domain"/>
    <property type="match status" value="6"/>
</dbReference>
<dbReference type="Pfam" id="PF00550">
    <property type="entry name" value="PP-binding"/>
    <property type="match status" value="6"/>
</dbReference>
<dbReference type="Pfam" id="PF13193">
    <property type="entry name" value="AMP-binding_C"/>
    <property type="match status" value="6"/>
</dbReference>
<feature type="compositionally biased region" description="Basic and acidic residues" evidence="7">
    <location>
        <begin position="1548"/>
        <end position="1560"/>
    </location>
</feature>
<dbReference type="EMBL" id="CP048261">
    <property type="protein sequence ID" value="QST85399.1"/>
    <property type="molecule type" value="Genomic_DNA"/>
</dbReference>
<dbReference type="NCBIfam" id="NF004282">
    <property type="entry name" value="PRK05691.1"/>
    <property type="match status" value="8"/>
</dbReference>
<dbReference type="PROSITE" id="PS50075">
    <property type="entry name" value="CARRIER"/>
    <property type="match status" value="6"/>
</dbReference>
<dbReference type="PANTHER" id="PTHR45527:SF1">
    <property type="entry name" value="FATTY ACID SYNTHASE"/>
    <property type="match status" value="1"/>
</dbReference>
<dbReference type="Gene3D" id="3.40.50.1820">
    <property type="entry name" value="alpha/beta hydrolase"/>
    <property type="match status" value="1"/>
</dbReference>
<dbReference type="InterPro" id="IPR029063">
    <property type="entry name" value="SAM-dependent_MTases_sf"/>
</dbReference>
<dbReference type="InterPro" id="IPR029058">
    <property type="entry name" value="AB_hydrolase_fold"/>
</dbReference>
<dbReference type="InterPro" id="IPR010071">
    <property type="entry name" value="AA_adenyl_dom"/>
</dbReference>
<dbReference type="Pfam" id="PF00975">
    <property type="entry name" value="Thioesterase"/>
    <property type="match status" value="1"/>
</dbReference>
<dbReference type="InterPro" id="IPR020806">
    <property type="entry name" value="PKS_PP-bd"/>
</dbReference>
<comment type="cofactor">
    <cofactor evidence="1">
        <name>pantetheine 4'-phosphate</name>
        <dbReference type="ChEBI" id="CHEBI:47942"/>
    </cofactor>
</comment>
<dbReference type="InterPro" id="IPR045851">
    <property type="entry name" value="AMP-bd_C_sf"/>
</dbReference>
<dbReference type="Gene3D" id="3.40.50.150">
    <property type="entry name" value="Vaccinia Virus protein VP39"/>
    <property type="match status" value="1"/>
</dbReference>
<name>A0A8A1V097_STRR1</name>
<comment type="similarity">
    <text evidence="2">Belongs to the ATP-dependent AMP-binding enzyme family.</text>
</comment>
<dbReference type="PROSITE" id="PS00455">
    <property type="entry name" value="AMP_BINDING"/>
    <property type="match status" value="6"/>
</dbReference>
<dbReference type="InterPro" id="IPR020845">
    <property type="entry name" value="AMP-binding_CS"/>
</dbReference>
<dbReference type="FunFam" id="3.40.50.980:FF:000001">
    <property type="entry name" value="Non-ribosomal peptide synthetase"/>
    <property type="match status" value="2"/>
</dbReference>
<dbReference type="Gene3D" id="3.30.559.10">
    <property type="entry name" value="Chloramphenicol acetyltransferase-like domain"/>
    <property type="match status" value="6"/>
</dbReference>
<dbReference type="InterPro" id="IPR010060">
    <property type="entry name" value="NRPS_synth"/>
</dbReference>
<dbReference type="GO" id="GO:0003824">
    <property type="term" value="F:catalytic activity"/>
    <property type="evidence" value="ECO:0007669"/>
    <property type="project" value="InterPro"/>
</dbReference>
<feature type="compositionally biased region" description="Basic and acidic residues" evidence="7">
    <location>
        <begin position="1494"/>
        <end position="1509"/>
    </location>
</feature>
<accession>A0A8A1V097</accession>
<dbReference type="Gene3D" id="1.10.1200.10">
    <property type="entry name" value="ACP-like"/>
    <property type="match status" value="5"/>
</dbReference>
<dbReference type="Gene3D" id="3.40.50.12780">
    <property type="entry name" value="N-terminal domain of ligase-like"/>
    <property type="match status" value="3"/>
</dbReference>
<feature type="region of interest" description="Disordered" evidence="7">
    <location>
        <begin position="1527"/>
        <end position="1567"/>
    </location>
</feature>
<keyword evidence="5" id="KW-0677">Repeat</keyword>
<feature type="domain" description="Carrier" evidence="8">
    <location>
        <begin position="6817"/>
        <end position="6892"/>
    </location>
</feature>
<dbReference type="NCBIfam" id="TIGR01720">
    <property type="entry name" value="NRPS-para261"/>
    <property type="match status" value="1"/>
</dbReference>